<dbReference type="InterPro" id="IPR003661">
    <property type="entry name" value="HisK_dim/P_dom"/>
</dbReference>
<dbReference type="Pfam" id="PF02518">
    <property type="entry name" value="HATPase_c"/>
    <property type="match status" value="1"/>
</dbReference>
<keyword evidence="4" id="KW-0597">Phosphoprotein</keyword>
<dbReference type="Pfam" id="PF00512">
    <property type="entry name" value="HisKA"/>
    <property type="match status" value="1"/>
</dbReference>
<evidence type="ECO:0000256" key="6">
    <source>
        <dbReference type="ARBA" id="ARBA00022692"/>
    </source>
</evidence>
<evidence type="ECO:0000256" key="3">
    <source>
        <dbReference type="ARBA" id="ARBA00012438"/>
    </source>
</evidence>
<evidence type="ECO:0000256" key="11">
    <source>
        <dbReference type="ARBA" id="ARBA00023012"/>
    </source>
</evidence>
<keyword evidence="8 16" id="KW-0418">Kinase</keyword>
<dbReference type="InterPro" id="IPR004358">
    <property type="entry name" value="Sig_transdc_His_kin-like_C"/>
</dbReference>
<dbReference type="InterPro" id="IPR036097">
    <property type="entry name" value="HisK_dim/P_sf"/>
</dbReference>
<dbReference type="PATRIC" id="fig|745411.4.peg.3239"/>
<keyword evidence="11" id="KW-0902">Two-component regulatory system</keyword>
<evidence type="ECO:0000256" key="10">
    <source>
        <dbReference type="ARBA" id="ARBA00022989"/>
    </source>
</evidence>
<comment type="caution">
    <text evidence="16">The sequence shown here is derived from an EMBL/GenBank/DDBJ whole genome shotgun (WGS) entry which is preliminary data.</text>
</comment>
<accession>K2JDX3</accession>
<dbReference type="PRINTS" id="PR00344">
    <property type="entry name" value="BCTRLSENSOR"/>
</dbReference>
<dbReference type="SUPFAM" id="SSF47384">
    <property type="entry name" value="Homodimeric domain of signal transducing histidine kinase"/>
    <property type="match status" value="1"/>
</dbReference>
<dbReference type="SUPFAM" id="SSF55874">
    <property type="entry name" value="ATPase domain of HSP90 chaperone/DNA topoisomerase II/histidine kinase"/>
    <property type="match status" value="1"/>
</dbReference>
<comment type="catalytic activity">
    <reaction evidence="1">
        <text>ATP + protein L-histidine = ADP + protein N-phospho-L-histidine.</text>
        <dbReference type="EC" id="2.7.13.3"/>
    </reaction>
</comment>
<evidence type="ECO:0000256" key="7">
    <source>
        <dbReference type="ARBA" id="ARBA00022741"/>
    </source>
</evidence>
<dbReference type="GO" id="GO:0000155">
    <property type="term" value="F:phosphorelay sensor kinase activity"/>
    <property type="evidence" value="ECO:0007669"/>
    <property type="project" value="InterPro"/>
</dbReference>
<evidence type="ECO:0000256" key="2">
    <source>
        <dbReference type="ARBA" id="ARBA00004370"/>
    </source>
</evidence>
<dbReference type="PROSITE" id="PS50109">
    <property type="entry name" value="HIS_KIN"/>
    <property type="match status" value="1"/>
</dbReference>
<evidence type="ECO:0000256" key="1">
    <source>
        <dbReference type="ARBA" id="ARBA00000085"/>
    </source>
</evidence>
<keyword evidence="5" id="KW-0808">Transferase</keyword>
<feature type="domain" description="HAMP" evidence="15">
    <location>
        <begin position="177"/>
        <end position="228"/>
    </location>
</feature>
<dbReference type="Gene3D" id="3.30.565.10">
    <property type="entry name" value="Histidine kinase-like ATPase, C-terminal domain"/>
    <property type="match status" value="1"/>
</dbReference>
<dbReference type="InterPro" id="IPR005467">
    <property type="entry name" value="His_kinase_dom"/>
</dbReference>
<keyword evidence="6 13" id="KW-0812">Transmembrane</keyword>
<dbReference type="EC" id="2.7.13.3" evidence="3"/>
<organism evidence="16 17">
    <name type="scientific">Gallaecimonas xiamenensis 3-C-1</name>
    <dbReference type="NCBI Taxonomy" id="745411"/>
    <lineage>
        <taxon>Bacteria</taxon>
        <taxon>Pseudomonadati</taxon>
        <taxon>Pseudomonadota</taxon>
        <taxon>Gammaproteobacteria</taxon>
        <taxon>Enterobacterales</taxon>
        <taxon>Gallaecimonadaceae</taxon>
        <taxon>Gallaecimonas</taxon>
    </lineage>
</organism>
<dbReference type="InterPro" id="IPR050428">
    <property type="entry name" value="TCS_sensor_his_kinase"/>
</dbReference>
<comment type="subcellular location">
    <subcellularLocation>
        <location evidence="2">Membrane</location>
    </subcellularLocation>
</comment>
<dbReference type="PANTHER" id="PTHR45436">
    <property type="entry name" value="SENSOR HISTIDINE KINASE YKOH"/>
    <property type="match status" value="1"/>
</dbReference>
<dbReference type="EMBL" id="AMRI01000028">
    <property type="protein sequence ID" value="EKE68769.1"/>
    <property type="molecule type" value="Genomic_DNA"/>
</dbReference>
<dbReference type="Proteomes" id="UP000006755">
    <property type="component" value="Unassembled WGS sequence"/>
</dbReference>
<evidence type="ECO:0000256" key="13">
    <source>
        <dbReference type="SAM" id="Phobius"/>
    </source>
</evidence>
<dbReference type="Gene3D" id="1.10.287.130">
    <property type="match status" value="1"/>
</dbReference>
<dbReference type="CDD" id="cd00082">
    <property type="entry name" value="HisKA"/>
    <property type="match status" value="1"/>
</dbReference>
<keyword evidence="12 13" id="KW-0472">Membrane</keyword>
<keyword evidence="9" id="KW-0067">ATP-binding</keyword>
<dbReference type="InterPro" id="IPR058619">
    <property type="entry name" value="PhoQ/CarS-like_HATPase"/>
</dbReference>
<evidence type="ECO:0000259" key="15">
    <source>
        <dbReference type="PROSITE" id="PS50885"/>
    </source>
</evidence>
<evidence type="ECO:0000313" key="16">
    <source>
        <dbReference type="EMBL" id="EKE68769.1"/>
    </source>
</evidence>
<dbReference type="PANTHER" id="PTHR45436:SF4">
    <property type="entry name" value="SENSOR PROTEIN PHOQ"/>
    <property type="match status" value="1"/>
</dbReference>
<dbReference type="CDD" id="cd16954">
    <property type="entry name" value="HATPase_PhoQ-like"/>
    <property type="match status" value="1"/>
</dbReference>
<dbReference type="GO" id="GO:0005524">
    <property type="term" value="F:ATP binding"/>
    <property type="evidence" value="ECO:0007669"/>
    <property type="project" value="UniProtKB-KW"/>
</dbReference>
<keyword evidence="17" id="KW-1185">Reference proteome</keyword>
<evidence type="ECO:0000256" key="12">
    <source>
        <dbReference type="ARBA" id="ARBA00023136"/>
    </source>
</evidence>
<keyword evidence="7" id="KW-0547">Nucleotide-binding</keyword>
<dbReference type="InterPro" id="IPR003660">
    <property type="entry name" value="HAMP_dom"/>
</dbReference>
<dbReference type="STRING" id="745411.B3C1_16445"/>
<evidence type="ECO:0000259" key="14">
    <source>
        <dbReference type="PROSITE" id="PS50109"/>
    </source>
</evidence>
<keyword evidence="10 13" id="KW-1133">Transmembrane helix</keyword>
<dbReference type="SMART" id="SM00388">
    <property type="entry name" value="HisKA"/>
    <property type="match status" value="1"/>
</dbReference>
<evidence type="ECO:0000256" key="4">
    <source>
        <dbReference type="ARBA" id="ARBA00022553"/>
    </source>
</evidence>
<gene>
    <name evidence="16" type="ORF">B3C1_16445</name>
</gene>
<protein>
    <recommendedName>
        <fullName evidence="3">histidine kinase</fullName>
        <ecNumber evidence="3">2.7.13.3</ecNumber>
    </recommendedName>
</protein>
<dbReference type="InterPro" id="IPR003594">
    <property type="entry name" value="HATPase_dom"/>
</dbReference>
<evidence type="ECO:0000256" key="8">
    <source>
        <dbReference type="ARBA" id="ARBA00022777"/>
    </source>
</evidence>
<dbReference type="GO" id="GO:0005886">
    <property type="term" value="C:plasma membrane"/>
    <property type="evidence" value="ECO:0007669"/>
    <property type="project" value="TreeGrafter"/>
</dbReference>
<evidence type="ECO:0000256" key="9">
    <source>
        <dbReference type="ARBA" id="ARBA00022840"/>
    </source>
</evidence>
<evidence type="ECO:0000313" key="17">
    <source>
        <dbReference type="Proteomes" id="UP000006755"/>
    </source>
</evidence>
<feature type="transmembrane region" description="Helical" evidence="13">
    <location>
        <begin position="157"/>
        <end position="176"/>
    </location>
</feature>
<dbReference type="eggNOG" id="COG0642">
    <property type="taxonomic scope" value="Bacteria"/>
</dbReference>
<dbReference type="PROSITE" id="PS50885">
    <property type="entry name" value="HAMP"/>
    <property type="match status" value="1"/>
</dbReference>
<proteinExistence type="predicted"/>
<reference evidence="16 17" key="1">
    <citation type="journal article" date="2012" name="J. Bacteriol.">
        <title>Genome Sequence of Gallaecimonas xiamenensis Type Strain 3-C-1.</title>
        <authorList>
            <person name="Lai Q."/>
            <person name="Wang L."/>
            <person name="Wang W."/>
            <person name="Shao Z."/>
        </authorList>
    </citation>
    <scope>NUCLEOTIDE SEQUENCE [LARGE SCALE GENOMIC DNA]</scope>
    <source>
        <strain evidence="16 17">3-C-1</strain>
    </source>
</reference>
<dbReference type="AlphaFoldDB" id="K2JDX3"/>
<dbReference type="SMART" id="SM00387">
    <property type="entry name" value="HATPase_c"/>
    <property type="match status" value="1"/>
</dbReference>
<sequence length="447" mass="50339">MLATTVSVVAFLAFVSFAIIKSYQSATEGTIERNLAQDVNELINLLEDTQGTGWLPNELVNPNYNQALSNNIGLIFDQEGKLIWRSLSSYRYEFDFHPIFYNLNRKFYHQQIEGDGFFIYEFSVQLALGDTIKDYTLMTMYQDKDYQRDASQFTTIVLLWMTGGLFLMLLVITWTLRWGFKPLRFLAGELSEMKSGDRGQLSHHYPTEIARITRPLNALLHRERESRERLKNTMGDLAHSLKTPLAAIQASAQSLESLPDVPKDPLADIIEQAQRMNTTITYQLKRAVVGRQGLAQSRIDPKPLADKLCRALSKVYASKDVDCEMEVEEDCYFDGDEGDLLEVLGNLLENAFRLCVCQVKLKVALLGDKQRPHLLLQVDDDGPGVPEDKRESILQRGVRADSRNPGQGIGLAVVADIVASYHGHLTVSQAEELGGARFLISLPLGNY</sequence>
<dbReference type="InterPro" id="IPR036890">
    <property type="entry name" value="HATPase_C_sf"/>
</dbReference>
<feature type="domain" description="Histidine kinase" evidence="14">
    <location>
        <begin position="236"/>
        <end position="446"/>
    </location>
</feature>
<evidence type="ECO:0000256" key="5">
    <source>
        <dbReference type="ARBA" id="ARBA00022679"/>
    </source>
</evidence>
<name>K2JDX3_9GAMM</name>